<dbReference type="AlphaFoldDB" id="A0A1H4AWI6"/>
<keyword evidence="6 9" id="KW-0057">Aromatic amino acid biosynthesis</keyword>
<evidence type="ECO:0000256" key="9">
    <source>
        <dbReference type="HAMAP-Rule" id="MF_00131"/>
    </source>
</evidence>
<dbReference type="CDD" id="cd04724">
    <property type="entry name" value="Tryptophan_synthase_alpha"/>
    <property type="match status" value="1"/>
</dbReference>
<reference evidence="12" key="1">
    <citation type="submission" date="2016-10" db="EMBL/GenBank/DDBJ databases">
        <authorList>
            <person name="Varghese N."/>
            <person name="Submissions S."/>
        </authorList>
    </citation>
    <scope>NUCLEOTIDE SEQUENCE [LARGE SCALE GENOMIC DNA]</scope>
    <source>
        <strain evidence="12">KPR-1</strain>
    </source>
</reference>
<dbReference type="FunFam" id="3.20.20.70:FF:000037">
    <property type="entry name" value="Tryptophan synthase alpha chain"/>
    <property type="match status" value="1"/>
</dbReference>
<accession>A0A1H4AWI6</accession>
<evidence type="ECO:0000256" key="8">
    <source>
        <dbReference type="ARBA" id="ARBA00049047"/>
    </source>
</evidence>
<dbReference type="InterPro" id="IPR018204">
    <property type="entry name" value="Trp_synthase_alpha_AS"/>
</dbReference>
<dbReference type="Proteomes" id="UP000199288">
    <property type="component" value="Unassembled WGS sequence"/>
</dbReference>
<dbReference type="EMBL" id="FNQV01000008">
    <property type="protein sequence ID" value="SEA40206.1"/>
    <property type="molecule type" value="Genomic_DNA"/>
</dbReference>
<dbReference type="GO" id="GO:0004834">
    <property type="term" value="F:tryptophan synthase activity"/>
    <property type="evidence" value="ECO:0007669"/>
    <property type="project" value="UniProtKB-UniRule"/>
</dbReference>
<dbReference type="EC" id="4.2.1.20" evidence="9"/>
<evidence type="ECO:0000256" key="6">
    <source>
        <dbReference type="ARBA" id="ARBA00023141"/>
    </source>
</evidence>
<dbReference type="PANTHER" id="PTHR43406:SF1">
    <property type="entry name" value="TRYPTOPHAN SYNTHASE ALPHA CHAIN, CHLOROPLASTIC"/>
    <property type="match status" value="1"/>
</dbReference>
<dbReference type="InterPro" id="IPR011060">
    <property type="entry name" value="RibuloseP-bd_barrel"/>
</dbReference>
<keyword evidence="4 9" id="KW-0028">Amino-acid biosynthesis</keyword>
<evidence type="ECO:0000256" key="5">
    <source>
        <dbReference type="ARBA" id="ARBA00022822"/>
    </source>
</evidence>
<comment type="catalytic activity">
    <reaction evidence="8 9">
        <text>(1S,2R)-1-C-(indol-3-yl)glycerol 3-phosphate + L-serine = D-glyceraldehyde 3-phosphate + L-tryptophan + H2O</text>
        <dbReference type="Rhea" id="RHEA:10532"/>
        <dbReference type="ChEBI" id="CHEBI:15377"/>
        <dbReference type="ChEBI" id="CHEBI:33384"/>
        <dbReference type="ChEBI" id="CHEBI:57912"/>
        <dbReference type="ChEBI" id="CHEBI:58866"/>
        <dbReference type="ChEBI" id="CHEBI:59776"/>
        <dbReference type="EC" id="4.2.1.20"/>
    </reaction>
</comment>
<dbReference type="InterPro" id="IPR013785">
    <property type="entry name" value="Aldolase_TIM"/>
</dbReference>
<evidence type="ECO:0000313" key="11">
    <source>
        <dbReference type="EMBL" id="SEA40206.1"/>
    </source>
</evidence>
<evidence type="ECO:0000256" key="2">
    <source>
        <dbReference type="ARBA" id="ARBA00004733"/>
    </source>
</evidence>
<dbReference type="GO" id="GO:0005829">
    <property type="term" value="C:cytosol"/>
    <property type="evidence" value="ECO:0007669"/>
    <property type="project" value="TreeGrafter"/>
</dbReference>
<evidence type="ECO:0000256" key="10">
    <source>
        <dbReference type="RuleBase" id="RU003662"/>
    </source>
</evidence>
<keyword evidence="5 9" id="KW-0822">Tryptophan biosynthesis</keyword>
<gene>
    <name evidence="9" type="primary">trpA</name>
    <name evidence="11" type="ORF">SAMN02910418_01526</name>
</gene>
<dbReference type="PROSITE" id="PS00167">
    <property type="entry name" value="TRP_SYNTHASE_ALPHA"/>
    <property type="match status" value="1"/>
</dbReference>
<dbReference type="HAMAP" id="MF_00131">
    <property type="entry name" value="Trp_synth_alpha"/>
    <property type="match status" value="1"/>
</dbReference>
<evidence type="ECO:0000256" key="4">
    <source>
        <dbReference type="ARBA" id="ARBA00022605"/>
    </source>
</evidence>
<evidence type="ECO:0000256" key="7">
    <source>
        <dbReference type="ARBA" id="ARBA00023239"/>
    </source>
</evidence>
<organism evidence="11 12">
    <name type="scientific">Bowdeniella nasicola</name>
    <dbReference type="NCBI Taxonomy" id="208480"/>
    <lineage>
        <taxon>Bacteria</taxon>
        <taxon>Bacillati</taxon>
        <taxon>Actinomycetota</taxon>
        <taxon>Actinomycetes</taxon>
        <taxon>Actinomycetales</taxon>
        <taxon>Actinomycetaceae</taxon>
        <taxon>Bowdeniella</taxon>
    </lineage>
</organism>
<comment type="subunit">
    <text evidence="3 9">Tetramer of two alpha and two beta chains.</text>
</comment>
<dbReference type="Gene3D" id="3.20.20.70">
    <property type="entry name" value="Aldolase class I"/>
    <property type="match status" value="1"/>
</dbReference>
<dbReference type="UniPathway" id="UPA00035">
    <property type="reaction ID" value="UER00044"/>
</dbReference>
<comment type="similarity">
    <text evidence="9 10">Belongs to the TrpA family.</text>
</comment>
<evidence type="ECO:0000313" key="12">
    <source>
        <dbReference type="Proteomes" id="UP000199288"/>
    </source>
</evidence>
<keyword evidence="12" id="KW-1185">Reference proteome</keyword>
<feature type="active site" description="Proton acceptor" evidence="9">
    <location>
        <position position="61"/>
    </location>
</feature>
<dbReference type="RefSeq" id="WP_176780739.1">
    <property type="nucleotide sequence ID" value="NZ_FNQV01000008.1"/>
</dbReference>
<dbReference type="NCBIfam" id="TIGR00262">
    <property type="entry name" value="trpA"/>
    <property type="match status" value="1"/>
</dbReference>
<comment type="function">
    <text evidence="1 9">The alpha subunit is responsible for the aldol cleavage of indoleglycerol phosphate to indole and glyceraldehyde 3-phosphate.</text>
</comment>
<dbReference type="PANTHER" id="PTHR43406">
    <property type="entry name" value="TRYPTOPHAN SYNTHASE, ALPHA CHAIN"/>
    <property type="match status" value="1"/>
</dbReference>
<feature type="active site" description="Proton acceptor" evidence="9">
    <location>
        <position position="50"/>
    </location>
</feature>
<evidence type="ECO:0000256" key="1">
    <source>
        <dbReference type="ARBA" id="ARBA00003365"/>
    </source>
</evidence>
<comment type="pathway">
    <text evidence="2 9">Amino-acid biosynthesis; L-tryptophan biosynthesis; L-tryptophan from chorismate: step 5/5.</text>
</comment>
<keyword evidence="7 9" id="KW-0456">Lyase</keyword>
<evidence type="ECO:0000256" key="3">
    <source>
        <dbReference type="ARBA" id="ARBA00011270"/>
    </source>
</evidence>
<proteinExistence type="inferred from homology"/>
<dbReference type="Pfam" id="PF00290">
    <property type="entry name" value="Trp_syntA"/>
    <property type="match status" value="1"/>
</dbReference>
<sequence length="264" mass="27485">MTSPTTAAIAKRNADGDAALIGYLTAGYPDVDTTVRAGKQLIAAGFDILEIGLPYSDPGMDGAVIQHTGAAALAAGTRTNHVLSIVEQLAATGAPILVMTYYNPIFRYGEQRFARDLAAAGGAGTITPDLIPDEAGAWIEATDEFDLDRIFLVAPSSTPERLAMTAQQCRGFVYAASTMGVTGERREVDSTAEELVARTREATDTPVCVGLGVSSGTQAREIGSFADGVIVGSALLRALDDGMDRLGDLASDLAAGCRGARQQR</sequence>
<name>A0A1H4AWI6_9ACTO</name>
<dbReference type="InterPro" id="IPR002028">
    <property type="entry name" value="Trp_synthase_suA"/>
</dbReference>
<protein>
    <recommendedName>
        <fullName evidence="9">Tryptophan synthase alpha chain</fullName>
        <ecNumber evidence="9">4.2.1.20</ecNumber>
    </recommendedName>
</protein>
<dbReference type="SUPFAM" id="SSF51366">
    <property type="entry name" value="Ribulose-phoshate binding barrel"/>
    <property type="match status" value="1"/>
</dbReference>